<accession>A0ABW4ZXQ8</accession>
<dbReference type="EMBL" id="JBHUIO010000005">
    <property type="protein sequence ID" value="MFD2170406.1"/>
    <property type="molecule type" value="Genomic_DNA"/>
</dbReference>
<dbReference type="RefSeq" id="WP_386046328.1">
    <property type="nucleotide sequence ID" value="NZ_JBHUIO010000005.1"/>
</dbReference>
<keyword evidence="1" id="KW-1133">Transmembrane helix</keyword>
<evidence type="ECO:0000256" key="1">
    <source>
        <dbReference type="SAM" id="Phobius"/>
    </source>
</evidence>
<dbReference type="InterPro" id="IPR025962">
    <property type="entry name" value="SdpI/YhfL"/>
</dbReference>
<reference evidence="3" key="1">
    <citation type="journal article" date="2019" name="Int. J. Syst. Evol. Microbiol.">
        <title>The Global Catalogue of Microorganisms (GCM) 10K type strain sequencing project: providing services to taxonomists for standard genome sequencing and annotation.</title>
        <authorList>
            <consortium name="The Broad Institute Genomics Platform"/>
            <consortium name="The Broad Institute Genome Sequencing Center for Infectious Disease"/>
            <person name="Wu L."/>
            <person name="Ma J."/>
        </authorList>
    </citation>
    <scope>NUCLEOTIDE SEQUENCE [LARGE SCALE GENOMIC DNA]</scope>
    <source>
        <strain evidence="3">CGMCC 1.13574</strain>
    </source>
</reference>
<protein>
    <submittedName>
        <fullName evidence="2">SdpI family protein</fullName>
    </submittedName>
</protein>
<feature type="transmembrane region" description="Helical" evidence="1">
    <location>
        <begin position="59"/>
        <end position="76"/>
    </location>
</feature>
<proteinExistence type="predicted"/>
<dbReference type="Pfam" id="PF13630">
    <property type="entry name" value="SdpI"/>
    <property type="match status" value="1"/>
</dbReference>
<name>A0ABW4ZXQ8_9BACL</name>
<evidence type="ECO:0000313" key="3">
    <source>
        <dbReference type="Proteomes" id="UP001597343"/>
    </source>
</evidence>
<sequence length="117" mass="13418">MVFVSIGYAALVALIFILSGLIMKYKPPKEINALYGYRTSRSMKNIDLWRAGNKYSAELMIKYSIVAFLIGVLISFLFEELIAILIISGLMLVKIVIMMIRVEGRLKELDEELQQRR</sequence>
<organism evidence="2 3">
    <name type="scientific">Tumebacillus lipolyticus</name>
    <dbReference type="NCBI Taxonomy" id="1280370"/>
    <lineage>
        <taxon>Bacteria</taxon>
        <taxon>Bacillati</taxon>
        <taxon>Bacillota</taxon>
        <taxon>Bacilli</taxon>
        <taxon>Bacillales</taxon>
        <taxon>Alicyclobacillaceae</taxon>
        <taxon>Tumebacillus</taxon>
    </lineage>
</organism>
<keyword evidence="1" id="KW-0812">Transmembrane</keyword>
<evidence type="ECO:0000313" key="2">
    <source>
        <dbReference type="EMBL" id="MFD2170406.1"/>
    </source>
</evidence>
<keyword evidence="1" id="KW-0472">Membrane</keyword>
<feature type="transmembrane region" description="Helical" evidence="1">
    <location>
        <begin position="82"/>
        <end position="100"/>
    </location>
</feature>
<dbReference type="Proteomes" id="UP001597343">
    <property type="component" value="Unassembled WGS sequence"/>
</dbReference>
<comment type="caution">
    <text evidence="2">The sequence shown here is derived from an EMBL/GenBank/DDBJ whole genome shotgun (WGS) entry which is preliminary data.</text>
</comment>
<feature type="transmembrane region" description="Helical" evidence="1">
    <location>
        <begin position="6"/>
        <end position="23"/>
    </location>
</feature>
<keyword evidence="3" id="KW-1185">Reference proteome</keyword>
<gene>
    <name evidence="2" type="ORF">ACFSOY_10375</name>
</gene>